<name>A0A1B1S128_9BACL</name>
<dbReference type="KEGG" id="pll:I858_007915"/>
<keyword evidence="1" id="KW-0812">Transmembrane</keyword>
<dbReference type="OrthoDB" id="2987886at2"/>
<protein>
    <recommendedName>
        <fullName evidence="4">DUF2232 domain-containing protein</fullName>
    </recommendedName>
</protein>
<dbReference type="InterPro" id="IPR018710">
    <property type="entry name" value="DUF2232"/>
</dbReference>
<dbReference type="Proteomes" id="UP000053354">
    <property type="component" value="Chromosome"/>
</dbReference>
<evidence type="ECO:0008006" key="4">
    <source>
        <dbReference type="Google" id="ProtNLM"/>
    </source>
</evidence>
<dbReference type="EMBL" id="CP016540">
    <property type="protein sequence ID" value="ANU26918.1"/>
    <property type="molecule type" value="Genomic_DNA"/>
</dbReference>
<gene>
    <name evidence="2" type="ORF">I858_007915</name>
</gene>
<feature type="transmembrane region" description="Helical" evidence="1">
    <location>
        <begin position="57"/>
        <end position="88"/>
    </location>
</feature>
<dbReference type="RefSeq" id="WP_049693562.1">
    <property type="nucleotide sequence ID" value="NZ_CP016540.2"/>
</dbReference>
<sequence>MQNQQPQQLTNGALMASVFIVLLAISVYVPVLSILSALFLAVPIAWYSAKYPWKASMLFSAVCLVLSFIIGGLLSLPLALVYLPLGLAIGISIHYKKSKLFMFMSASIVLLASLMVQYVASIVLLDINVLEEFTASFDQSYEQTSAFMETLGASEASIAEYKELVTQLQFSFETLLPVLLILGVFASVWVLLLILLPILKRFGVKAPKFPPFRDMKLPKSVLWYYLIVLLVTMLSEFEPGTMAYMVFVNVSVLLQFLLFLQGVSFYHFYIYQEGWPKWVIVLVTLLAFPLQSFTSIVGIVDLGFDIRGWVKRAHEFKGK</sequence>
<dbReference type="STRING" id="1302659.I858_007915"/>
<dbReference type="AlphaFoldDB" id="A0A1B1S128"/>
<accession>A0A1B1S128</accession>
<feature type="transmembrane region" description="Helical" evidence="1">
    <location>
        <begin position="220"/>
        <end position="237"/>
    </location>
</feature>
<feature type="transmembrane region" description="Helical" evidence="1">
    <location>
        <begin position="278"/>
        <end position="300"/>
    </location>
</feature>
<dbReference type="PANTHER" id="PTHR41324">
    <property type="entry name" value="MEMBRANE PROTEIN-RELATED"/>
    <property type="match status" value="1"/>
</dbReference>
<proteinExistence type="predicted"/>
<feature type="transmembrane region" description="Helical" evidence="1">
    <location>
        <begin position="175"/>
        <end position="199"/>
    </location>
</feature>
<keyword evidence="3" id="KW-1185">Reference proteome</keyword>
<keyword evidence="1" id="KW-0472">Membrane</keyword>
<feature type="transmembrane region" description="Helical" evidence="1">
    <location>
        <begin position="243"/>
        <end position="266"/>
    </location>
</feature>
<feature type="transmembrane region" description="Helical" evidence="1">
    <location>
        <begin position="12"/>
        <end position="45"/>
    </location>
</feature>
<dbReference type="Pfam" id="PF09991">
    <property type="entry name" value="DUF2232"/>
    <property type="match status" value="1"/>
</dbReference>
<feature type="transmembrane region" description="Helical" evidence="1">
    <location>
        <begin position="100"/>
        <end position="120"/>
    </location>
</feature>
<organism evidence="2 3">
    <name type="scientific">Planococcus versutus</name>
    <dbReference type="NCBI Taxonomy" id="1302659"/>
    <lineage>
        <taxon>Bacteria</taxon>
        <taxon>Bacillati</taxon>
        <taxon>Bacillota</taxon>
        <taxon>Bacilli</taxon>
        <taxon>Bacillales</taxon>
        <taxon>Caryophanaceae</taxon>
        <taxon>Planococcus</taxon>
    </lineage>
</organism>
<reference evidence="2" key="1">
    <citation type="submission" date="2016-10" db="EMBL/GenBank/DDBJ databases">
        <authorList>
            <person name="See-Too W.S."/>
        </authorList>
    </citation>
    <scope>NUCLEOTIDE SEQUENCE</scope>
    <source>
        <strain evidence="2">L10.15</strain>
    </source>
</reference>
<evidence type="ECO:0000313" key="2">
    <source>
        <dbReference type="EMBL" id="ANU26918.1"/>
    </source>
</evidence>
<keyword evidence="1" id="KW-1133">Transmembrane helix</keyword>
<evidence type="ECO:0000256" key="1">
    <source>
        <dbReference type="SAM" id="Phobius"/>
    </source>
</evidence>
<evidence type="ECO:0000313" key="3">
    <source>
        <dbReference type="Proteomes" id="UP000053354"/>
    </source>
</evidence>
<dbReference type="PANTHER" id="PTHR41324:SF1">
    <property type="entry name" value="DUF2232 DOMAIN-CONTAINING PROTEIN"/>
    <property type="match status" value="1"/>
</dbReference>